<dbReference type="Proteomes" id="UP000829364">
    <property type="component" value="Chromosome 1"/>
</dbReference>
<protein>
    <submittedName>
        <fullName evidence="2">Uncharacterized protein</fullName>
    </submittedName>
</protein>
<feature type="compositionally biased region" description="Polar residues" evidence="1">
    <location>
        <begin position="204"/>
        <end position="213"/>
    </location>
</feature>
<evidence type="ECO:0000313" key="3">
    <source>
        <dbReference type="Proteomes" id="UP000829364"/>
    </source>
</evidence>
<accession>A0A9Q8Q803</accession>
<evidence type="ECO:0000256" key="1">
    <source>
        <dbReference type="SAM" id="MobiDB-lite"/>
    </source>
</evidence>
<dbReference type="GeneID" id="72063771"/>
<sequence>MNLNDERALEGAMQTPRSLLISTRAFGIQTTSANVEYLPAPRSICGSHPAALCTLHKLFNIECLQCSGLPGSEKRGTTSGGMLSYGALQTSPSSAEEAGLVRWRSLSSNVRARALPCRSQVVLSLAGSNPGQRATHFIRDGVLVGEESSRVFSCLLLVAPTIRDQPWGNKVPFHRGLLPPLIRGKRTQTSSPMADDGAERTSDRAIQQASGQAKNKGASRPKTGKEQGSRARDLLISNTLHAAPADALRCSCPSCPVASHRATVPQACFGDGPPVAGTAYLHTPDTRVRTAGCGAARPQAGRQMIRNI</sequence>
<organism evidence="2 3">
    <name type="scientific">Purpureocillium takamizusanense</name>
    <dbReference type="NCBI Taxonomy" id="2060973"/>
    <lineage>
        <taxon>Eukaryota</taxon>
        <taxon>Fungi</taxon>
        <taxon>Dikarya</taxon>
        <taxon>Ascomycota</taxon>
        <taxon>Pezizomycotina</taxon>
        <taxon>Sordariomycetes</taxon>
        <taxon>Hypocreomycetidae</taxon>
        <taxon>Hypocreales</taxon>
        <taxon>Ophiocordycipitaceae</taxon>
        <taxon>Purpureocillium</taxon>
    </lineage>
</organism>
<gene>
    <name evidence="2" type="ORF">JDV02_001809</name>
</gene>
<keyword evidence="3" id="KW-1185">Reference proteome</keyword>
<feature type="region of interest" description="Disordered" evidence="1">
    <location>
        <begin position="182"/>
        <end position="229"/>
    </location>
</feature>
<dbReference type="KEGG" id="ptkz:JDV02_001809"/>
<evidence type="ECO:0000313" key="2">
    <source>
        <dbReference type="EMBL" id="UNI15263.1"/>
    </source>
</evidence>
<dbReference type="RefSeq" id="XP_047838744.1">
    <property type="nucleotide sequence ID" value="XM_047982778.1"/>
</dbReference>
<name>A0A9Q8Q803_9HYPO</name>
<reference evidence="2" key="1">
    <citation type="submission" date="2021-11" db="EMBL/GenBank/DDBJ databases">
        <title>Purpureocillium_takamizusanense_genome.</title>
        <authorList>
            <person name="Nguyen N.-H."/>
        </authorList>
    </citation>
    <scope>NUCLEOTIDE SEQUENCE</scope>
    <source>
        <strain evidence="2">PT3</strain>
    </source>
</reference>
<dbReference type="AlphaFoldDB" id="A0A9Q8Q803"/>
<proteinExistence type="predicted"/>
<dbReference type="EMBL" id="CP086354">
    <property type="protein sequence ID" value="UNI15263.1"/>
    <property type="molecule type" value="Genomic_DNA"/>
</dbReference>